<gene>
    <name evidence="5" type="ORF">METZ01_LOCUS109670</name>
</gene>
<dbReference type="EMBL" id="UINC01013104">
    <property type="protein sequence ID" value="SVA56816.1"/>
    <property type="molecule type" value="Genomic_DNA"/>
</dbReference>
<dbReference type="Gene3D" id="3.40.1370.10">
    <property type="match status" value="1"/>
</dbReference>
<evidence type="ECO:0000313" key="5">
    <source>
        <dbReference type="EMBL" id="SVA56816.1"/>
    </source>
</evidence>
<dbReference type="SUPFAM" id="SSF52166">
    <property type="entry name" value="Ribosomal protein L4"/>
    <property type="match status" value="1"/>
</dbReference>
<accession>A0A381WWA0</accession>
<protein>
    <recommendedName>
        <fullName evidence="6">50S ribosomal protein L4</fullName>
    </recommendedName>
</protein>
<sequence length="221" mass="23763">VNVAVRDRTGAETGKIELDAATFGIEPNKAVMHQVVTAQLAARRSGTQSTKTRAEVRGGGAKPWRQKGTGRARHGSIRSPQWRGGGVALGPKPRDYSQRTPKKMVRLAVRSALSDRASSDRVVVVGDWGFEAPKTQEAVTALDALGTEGRVLIVAERTDVNTWRSFANLGRVHVVSPGELNAYDVLVSDWVIFTKRTLPGSTLSSALEADEVDGSDMEEAS</sequence>
<evidence type="ECO:0008006" key="6">
    <source>
        <dbReference type="Google" id="ProtNLM"/>
    </source>
</evidence>
<dbReference type="PANTHER" id="PTHR10746:SF6">
    <property type="entry name" value="LARGE RIBOSOMAL SUBUNIT PROTEIN UL4M"/>
    <property type="match status" value="1"/>
</dbReference>
<dbReference type="GO" id="GO:0006412">
    <property type="term" value="P:translation"/>
    <property type="evidence" value="ECO:0007669"/>
    <property type="project" value="InterPro"/>
</dbReference>
<evidence type="ECO:0000256" key="1">
    <source>
        <dbReference type="ARBA" id="ARBA00010528"/>
    </source>
</evidence>
<dbReference type="NCBIfam" id="TIGR03953">
    <property type="entry name" value="rplD_bact"/>
    <property type="match status" value="1"/>
</dbReference>
<dbReference type="InterPro" id="IPR013005">
    <property type="entry name" value="Ribosomal_uL4-like"/>
</dbReference>
<feature type="region of interest" description="Disordered" evidence="4">
    <location>
        <begin position="42"/>
        <end position="99"/>
    </location>
</feature>
<dbReference type="GO" id="GO:0003735">
    <property type="term" value="F:structural constituent of ribosome"/>
    <property type="evidence" value="ECO:0007669"/>
    <property type="project" value="InterPro"/>
</dbReference>
<dbReference type="GO" id="GO:0005840">
    <property type="term" value="C:ribosome"/>
    <property type="evidence" value="ECO:0007669"/>
    <property type="project" value="UniProtKB-KW"/>
</dbReference>
<keyword evidence="2" id="KW-0689">Ribosomal protein</keyword>
<dbReference type="Pfam" id="PF00573">
    <property type="entry name" value="Ribosomal_L4"/>
    <property type="match status" value="1"/>
</dbReference>
<feature type="non-terminal residue" evidence="5">
    <location>
        <position position="1"/>
    </location>
</feature>
<feature type="compositionally biased region" description="Basic residues" evidence="4">
    <location>
        <begin position="64"/>
        <end position="76"/>
    </location>
</feature>
<proteinExistence type="inferred from homology"/>
<evidence type="ECO:0000256" key="2">
    <source>
        <dbReference type="ARBA" id="ARBA00022980"/>
    </source>
</evidence>
<name>A0A381WWA0_9ZZZZ</name>
<organism evidence="5">
    <name type="scientific">marine metagenome</name>
    <dbReference type="NCBI Taxonomy" id="408172"/>
    <lineage>
        <taxon>unclassified sequences</taxon>
        <taxon>metagenomes</taxon>
        <taxon>ecological metagenomes</taxon>
    </lineage>
</organism>
<dbReference type="HAMAP" id="MF_01328_B">
    <property type="entry name" value="Ribosomal_uL4_B"/>
    <property type="match status" value="1"/>
</dbReference>
<evidence type="ECO:0000256" key="3">
    <source>
        <dbReference type="ARBA" id="ARBA00023274"/>
    </source>
</evidence>
<keyword evidence="3" id="KW-0687">Ribonucleoprotein</keyword>
<dbReference type="PANTHER" id="PTHR10746">
    <property type="entry name" value="50S RIBOSOMAL PROTEIN L4"/>
    <property type="match status" value="1"/>
</dbReference>
<comment type="similarity">
    <text evidence="1">Belongs to the universal ribosomal protein uL4 family.</text>
</comment>
<evidence type="ECO:0000256" key="4">
    <source>
        <dbReference type="SAM" id="MobiDB-lite"/>
    </source>
</evidence>
<dbReference type="AlphaFoldDB" id="A0A381WWA0"/>
<dbReference type="GO" id="GO:1990904">
    <property type="term" value="C:ribonucleoprotein complex"/>
    <property type="evidence" value="ECO:0007669"/>
    <property type="project" value="UniProtKB-KW"/>
</dbReference>
<reference evidence="5" key="1">
    <citation type="submission" date="2018-05" db="EMBL/GenBank/DDBJ databases">
        <authorList>
            <person name="Lanie J.A."/>
            <person name="Ng W.-L."/>
            <person name="Kazmierczak K.M."/>
            <person name="Andrzejewski T.M."/>
            <person name="Davidsen T.M."/>
            <person name="Wayne K.J."/>
            <person name="Tettelin H."/>
            <person name="Glass J.I."/>
            <person name="Rusch D."/>
            <person name="Podicherti R."/>
            <person name="Tsui H.-C.T."/>
            <person name="Winkler M.E."/>
        </authorList>
    </citation>
    <scope>NUCLEOTIDE SEQUENCE</scope>
</reference>
<dbReference type="InterPro" id="IPR002136">
    <property type="entry name" value="Ribosomal_uL4"/>
</dbReference>
<dbReference type="InterPro" id="IPR023574">
    <property type="entry name" value="Ribosomal_uL4_dom_sf"/>
</dbReference>